<evidence type="ECO:0000256" key="3">
    <source>
        <dbReference type="ARBA" id="ARBA00022840"/>
    </source>
</evidence>
<feature type="domain" description="ABC transporter" evidence="4">
    <location>
        <begin position="12"/>
        <end position="260"/>
    </location>
</feature>
<dbReference type="SUPFAM" id="SSF52540">
    <property type="entry name" value="P-loop containing nucleoside triphosphate hydrolases"/>
    <property type="match status" value="1"/>
</dbReference>
<protein>
    <submittedName>
        <fullName evidence="5">ABC transporter ATP-binding protein</fullName>
    </submittedName>
</protein>
<evidence type="ECO:0000313" key="5">
    <source>
        <dbReference type="EMBL" id="RKF17015.1"/>
    </source>
</evidence>
<dbReference type="Pfam" id="PF00005">
    <property type="entry name" value="ABC_tran"/>
    <property type="match status" value="1"/>
</dbReference>
<keyword evidence="6" id="KW-1185">Reference proteome</keyword>
<keyword evidence="3 5" id="KW-0067">ATP-binding</keyword>
<dbReference type="Pfam" id="PF12399">
    <property type="entry name" value="BCA_ABC_TP_C"/>
    <property type="match status" value="1"/>
</dbReference>
<dbReference type="GO" id="GO:0005886">
    <property type="term" value="C:plasma membrane"/>
    <property type="evidence" value="ECO:0007669"/>
    <property type="project" value="TreeGrafter"/>
</dbReference>
<dbReference type="InterPro" id="IPR017871">
    <property type="entry name" value="ABC_transporter-like_CS"/>
</dbReference>
<dbReference type="PROSITE" id="PS00211">
    <property type="entry name" value="ABC_TRANSPORTER_1"/>
    <property type="match status" value="1"/>
</dbReference>
<evidence type="ECO:0000313" key="6">
    <source>
        <dbReference type="Proteomes" id="UP000281128"/>
    </source>
</evidence>
<dbReference type="CDD" id="cd03219">
    <property type="entry name" value="ABC_Mj1267_LivG_branched"/>
    <property type="match status" value="1"/>
</dbReference>
<dbReference type="InterPro" id="IPR003439">
    <property type="entry name" value="ABC_transporter-like_ATP-bd"/>
</dbReference>
<dbReference type="PANTHER" id="PTHR45772">
    <property type="entry name" value="CONSERVED COMPONENT OF ABC TRANSPORTER FOR NATURAL AMINO ACIDS-RELATED"/>
    <property type="match status" value="1"/>
</dbReference>
<dbReference type="Gene3D" id="3.40.50.300">
    <property type="entry name" value="P-loop containing nucleotide triphosphate hydrolases"/>
    <property type="match status" value="1"/>
</dbReference>
<name>A0A3A8B6T7_9RHOB</name>
<evidence type="ECO:0000259" key="4">
    <source>
        <dbReference type="PROSITE" id="PS50893"/>
    </source>
</evidence>
<dbReference type="GO" id="GO:0016887">
    <property type="term" value="F:ATP hydrolysis activity"/>
    <property type="evidence" value="ECO:0007669"/>
    <property type="project" value="InterPro"/>
</dbReference>
<dbReference type="PANTHER" id="PTHR45772:SF9">
    <property type="entry name" value="CONSERVED COMPONENT OF ABC TRANSPORTER FOR NATURAL AMINO ACIDS"/>
    <property type="match status" value="1"/>
</dbReference>
<dbReference type="InterPro" id="IPR051120">
    <property type="entry name" value="ABC_AA/LPS_Transport"/>
</dbReference>
<dbReference type="InterPro" id="IPR032823">
    <property type="entry name" value="BCA_ABC_TP_C"/>
</dbReference>
<dbReference type="InterPro" id="IPR003593">
    <property type="entry name" value="AAA+_ATPase"/>
</dbReference>
<proteinExistence type="predicted"/>
<dbReference type="EMBL" id="RAPE01000001">
    <property type="protein sequence ID" value="RKF17015.1"/>
    <property type="molecule type" value="Genomic_DNA"/>
</dbReference>
<dbReference type="Proteomes" id="UP000281128">
    <property type="component" value="Unassembled WGS sequence"/>
</dbReference>
<accession>A0A3A8B6T7</accession>
<dbReference type="FunFam" id="3.40.50.300:FF:000421">
    <property type="entry name" value="Branched-chain amino acid ABC transporter ATP-binding protein"/>
    <property type="match status" value="1"/>
</dbReference>
<evidence type="ECO:0000256" key="1">
    <source>
        <dbReference type="ARBA" id="ARBA00022448"/>
    </source>
</evidence>
<dbReference type="InterPro" id="IPR027417">
    <property type="entry name" value="P-loop_NTPase"/>
</dbReference>
<dbReference type="PROSITE" id="PS50893">
    <property type="entry name" value="ABC_TRANSPORTER_2"/>
    <property type="match status" value="1"/>
</dbReference>
<evidence type="ECO:0000256" key="2">
    <source>
        <dbReference type="ARBA" id="ARBA00022741"/>
    </source>
</evidence>
<comment type="caution">
    <text evidence="5">The sequence shown here is derived from an EMBL/GenBank/DDBJ whole genome shotgun (WGS) entry which is preliminary data.</text>
</comment>
<keyword evidence="1" id="KW-0813">Transport</keyword>
<keyword evidence="2" id="KW-0547">Nucleotide-binding</keyword>
<sequence>MTEISATEPPVLEVRDLVKDFGGLRAIDHCSLSVQEGKITGLIGPNGAGKTTLFNLITGYFTPDSGRVFTDGADITSLPPHGVFRRGICRTFQIPREHGTMSVLENLMLVPPDQLGEQFWNCWLRPGAVRAQEREIRAKALEVLDFVNLTHLAHEYAGRLSGGQKKLLELARTLMAEPRLVLLDEPAAGVNRTLMKKLSENIEYLRRERGITFLLIEHDMDLVMDLCDPVIVMSEGRRLMEGHPDEVRNDPTVLEAYLGGQYGAA</sequence>
<organism evidence="5 6">
    <name type="scientific">Roseovarius spongiae</name>
    <dbReference type="NCBI Taxonomy" id="2320272"/>
    <lineage>
        <taxon>Bacteria</taxon>
        <taxon>Pseudomonadati</taxon>
        <taxon>Pseudomonadota</taxon>
        <taxon>Alphaproteobacteria</taxon>
        <taxon>Rhodobacterales</taxon>
        <taxon>Roseobacteraceae</taxon>
        <taxon>Roseovarius</taxon>
    </lineage>
</organism>
<reference evidence="5 6" key="1">
    <citation type="submission" date="2018-09" db="EMBL/GenBank/DDBJ databases">
        <title>Roseovarius spongiae sp. nov., isolated from a marine sponge.</title>
        <authorList>
            <person name="Zhuang L."/>
            <person name="Luo L."/>
        </authorList>
    </citation>
    <scope>NUCLEOTIDE SEQUENCE [LARGE SCALE GENOMIC DNA]</scope>
    <source>
        <strain evidence="5 6">HN-E21</strain>
    </source>
</reference>
<dbReference type="OrthoDB" id="9806149at2"/>
<dbReference type="AlphaFoldDB" id="A0A3A8B6T7"/>
<gene>
    <name evidence="5" type="ORF">D6850_05695</name>
</gene>
<dbReference type="GO" id="GO:0005524">
    <property type="term" value="F:ATP binding"/>
    <property type="evidence" value="ECO:0007669"/>
    <property type="project" value="UniProtKB-KW"/>
</dbReference>
<dbReference type="SMART" id="SM00382">
    <property type="entry name" value="AAA"/>
    <property type="match status" value="1"/>
</dbReference>
<dbReference type="RefSeq" id="WP_121164600.1">
    <property type="nucleotide sequence ID" value="NZ_RAPE01000001.1"/>
</dbReference>